<accession>A0A9D2B8K0</accession>
<dbReference type="PROSITE" id="PS51194">
    <property type="entry name" value="HELICASE_CTER"/>
    <property type="match status" value="1"/>
</dbReference>
<dbReference type="SMART" id="SM00487">
    <property type="entry name" value="DEXDc"/>
    <property type="match status" value="1"/>
</dbReference>
<comment type="function">
    <text evidence="15">Plays a critical role in recombination and DNA repair. Helps process Holliday junction intermediates to mature products by catalyzing branch migration. Has replication fork regression activity, unwinds stalled or blocked replication forks to make a HJ that can be resolved. Has a DNA unwinding activity characteristic of a DNA helicase with 3'-5' polarity.</text>
</comment>
<evidence type="ECO:0000256" key="1">
    <source>
        <dbReference type="ARBA" id="ARBA00007504"/>
    </source>
</evidence>
<dbReference type="Pfam" id="PF00271">
    <property type="entry name" value="Helicase_C"/>
    <property type="match status" value="1"/>
</dbReference>
<evidence type="ECO:0000256" key="11">
    <source>
        <dbReference type="ARBA" id="ARBA00023235"/>
    </source>
</evidence>
<keyword evidence="7 15" id="KW-0067">ATP-binding</keyword>
<dbReference type="PANTHER" id="PTHR47964">
    <property type="entry name" value="ATP-DEPENDENT DNA HELICASE HOMOLOG RECG, CHLOROPLASTIC"/>
    <property type="match status" value="1"/>
</dbReference>
<keyword evidence="3 15" id="KW-0547">Nucleotide-binding</keyword>
<dbReference type="AlphaFoldDB" id="A0A9D2B8K0"/>
<proteinExistence type="inferred from homology"/>
<evidence type="ECO:0000256" key="14">
    <source>
        <dbReference type="ARBA" id="ARBA00048988"/>
    </source>
</evidence>
<dbReference type="GO" id="GO:0005524">
    <property type="term" value="F:ATP binding"/>
    <property type="evidence" value="ECO:0007669"/>
    <property type="project" value="UniProtKB-KW"/>
</dbReference>
<comment type="catalytic activity">
    <reaction evidence="14 15">
        <text>ATP + H2O = ADP + phosphate + H(+)</text>
        <dbReference type="Rhea" id="RHEA:13065"/>
        <dbReference type="ChEBI" id="CHEBI:15377"/>
        <dbReference type="ChEBI" id="CHEBI:15378"/>
        <dbReference type="ChEBI" id="CHEBI:30616"/>
        <dbReference type="ChEBI" id="CHEBI:43474"/>
        <dbReference type="ChEBI" id="CHEBI:456216"/>
        <dbReference type="EC" id="5.6.2.4"/>
    </reaction>
</comment>
<evidence type="ECO:0000256" key="8">
    <source>
        <dbReference type="ARBA" id="ARBA00023125"/>
    </source>
</evidence>
<dbReference type="InterPro" id="IPR001650">
    <property type="entry name" value="Helicase_C-like"/>
</dbReference>
<evidence type="ECO:0000256" key="15">
    <source>
        <dbReference type="RuleBase" id="RU363016"/>
    </source>
</evidence>
<dbReference type="GO" id="GO:0006310">
    <property type="term" value="P:DNA recombination"/>
    <property type="evidence" value="ECO:0007669"/>
    <property type="project" value="UniProtKB-UniRule"/>
</dbReference>
<dbReference type="InterPro" id="IPR045562">
    <property type="entry name" value="RecG_dom3_C"/>
</dbReference>
<dbReference type="NCBIfam" id="NF008165">
    <property type="entry name" value="PRK10917.1-3"/>
    <property type="match status" value="1"/>
</dbReference>
<dbReference type="InterPro" id="IPR014001">
    <property type="entry name" value="Helicase_ATP-bd"/>
</dbReference>
<keyword evidence="8" id="KW-0238">DNA-binding</keyword>
<dbReference type="CDD" id="cd17992">
    <property type="entry name" value="DEXHc_RecG"/>
    <property type="match status" value="1"/>
</dbReference>
<evidence type="ECO:0000256" key="7">
    <source>
        <dbReference type="ARBA" id="ARBA00022840"/>
    </source>
</evidence>
<keyword evidence="4 15" id="KW-0227">DNA damage</keyword>
<feature type="domain" description="Helicase C-terminal" evidence="17">
    <location>
        <begin position="444"/>
        <end position="604"/>
    </location>
</feature>
<dbReference type="InterPro" id="IPR011545">
    <property type="entry name" value="DEAD/DEAH_box_helicase_dom"/>
</dbReference>
<keyword evidence="10 15" id="KW-0234">DNA repair</keyword>
<evidence type="ECO:0000256" key="4">
    <source>
        <dbReference type="ARBA" id="ARBA00022763"/>
    </source>
</evidence>
<evidence type="ECO:0000256" key="10">
    <source>
        <dbReference type="ARBA" id="ARBA00023204"/>
    </source>
</evidence>
<keyword evidence="6 15" id="KW-0347">Helicase</keyword>
<evidence type="ECO:0000256" key="5">
    <source>
        <dbReference type="ARBA" id="ARBA00022801"/>
    </source>
</evidence>
<evidence type="ECO:0000256" key="3">
    <source>
        <dbReference type="ARBA" id="ARBA00022741"/>
    </source>
</evidence>
<dbReference type="EMBL" id="DXES01000173">
    <property type="protein sequence ID" value="HIX66179.1"/>
    <property type="molecule type" value="Genomic_DNA"/>
</dbReference>
<dbReference type="SMART" id="SM00490">
    <property type="entry name" value="HELICc"/>
    <property type="match status" value="1"/>
</dbReference>
<dbReference type="InterPro" id="IPR012340">
    <property type="entry name" value="NA-bd_OB-fold"/>
</dbReference>
<comment type="catalytic activity">
    <reaction evidence="12 15">
        <text>Couples ATP hydrolysis with the unwinding of duplex DNA by translocating in the 3'-5' direction.</text>
        <dbReference type="EC" id="5.6.2.4"/>
    </reaction>
</comment>
<evidence type="ECO:0000256" key="9">
    <source>
        <dbReference type="ARBA" id="ARBA00023172"/>
    </source>
</evidence>
<dbReference type="GO" id="GO:0003677">
    <property type="term" value="F:DNA binding"/>
    <property type="evidence" value="ECO:0007669"/>
    <property type="project" value="UniProtKB-KW"/>
</dbReference>
<dbReference type="PANTHER" id="PTHR47964:SF1">
    <property type="entry name" value="ATP-DEPENDENT DNA HELICASE HOMOLOG RECG, CHLOROPLASTIC"/>
    <property type="match status" value="1"/>
</dbReference>
<keyword evidence="11" id="KW-0413">Isomerase</keyword>
<dbReference type="GO" id="GO:0043138">
    <property type="term" value="F:3'-5' DNA helicase activity"/>
    <property type="evidence" value="ECO:0007669"/>
    <property type="project" value="UniProtKB-EC"/>
</dbReference>
<organism evidence="18 19">
    <name type="scientific">Candidatus Anaerotruncus excrementipullorum</name>
    <dbReference type="NCBI Taxonomy" id="2838465"/>
    <lineage>
        <taxon>Bacteria</taxon>
        <taxon>Bacillati</taxon>
        <taxon>Bacillota</taxon>
        <taxon>Clostridia</taxon>
        <taxon>Eubacteriales</taxon>
        <taxon>Oscillospiraceae</taxon>
        <taxon>Anaerotruncus</taxon>
    </lineage>
</organism>
<dbReference type="Gene3D" id="3.40.50.300">
    <property type="entry name" value="P-loop containing nucleotide triphosphate hydrolases"/>
    <property type="match status" value="2"/>
</dbReference>
<dbReference type="NCBIfam" id="NF008168">
    <property type="entry name" value="PRK10917.2-2"/>
    <property type="match status" value="1"/>
</dbReference>
<comment type="similarity">
    <text evidence="1 15">Belongs to the helicase family. RecG subfamily.</text>
</comment>
<dbReference type="CDD" id="cd04488">
    <property type="entry name" value="RecG_wedge_OBF"/>
    <property type="match status" value="1"/>
</dbReference>
<evidence type="ECO:0000313" key="18">
    <source>
        <dbReference type="EMBL" id="HIX66179.1"/>
    </source>
</evidence>
<dbReference type="Pfam" id="PF19833">
    <property type="entry name" value="RecG_dom3_C"/>
    <property type="match status" value="1"/>
</dbReference>
<dbReference type="Gene3D" id="2.40.50.140">
    <property type="entry name" value="Nucleic acid-binding proteins"/>
    <property type="match status" value="1"/>
</dbReference>
<dbReference type="InterPro" id="IPR047112">
    <property type="entry name" value="RecG/Mfd"/>
</dbReference>
<dbReference type="Pfam" id="PF00270">
    <property type="entry name" value="DEAD"/>
    <property type="match status" value="1"/>
</dbReference>
<dbReference type="EC" id="5.6.2.4" evidence="13 15"/>
<dbReference type="InterPro" id="IPR033454">
    <property type="entry name" value="RecG_wedge"/>
</dbReference>
<dbReference type="SUPFAM" id="SSF50249">
    <property type="entry name" value="Nucleic acid-binding proteins"/>
    <property type="match status" value="1"/>
</dbReference>
<evidence type="ECO:0000259" key="16">
    <source>
        <dbReference type="PROSITE" id="PS51192"/>
    </source>
</evidence>
<evidence type="ECO:0000313" key="19">
    <source>
        <dbReference type="Proteomes" id="UP000886800"/>
    </source>
</evidence>
<name>A0A9D2B8K0_9FIRM</name>
<dbReference type="InterPro" id="IPR004609">
    <property type="entry name" value="ATP-dep_DNA_helicase_RecG"/>
</dbReference>
<comment type="caution">
    <text evidence="18">The sequence shown here is derived from an EMBL/GenBank/DDBJ whole genome shotgun (WGS) entry which is preliminary data.</text>
</comment>
<keyword evidence="9 15" id="KW-0233">DNA recombination</keyword>
<feature type="domain" description="Helicase ATP-binding" evidence="16">
    <location>
        <begin position="264"/>
        <end position="425"/>
    </location>
</feature>
<dbReference type="GO" id="GO:0016787">
    <property type="term" value="F:hydrolase activity"/>
    <property type="evidence" value="ECO:0007669"/>
    <property type="project" value="UniProtKB-KW"/>
</dbReference>
<sequence length="675" mass="74533">MEQPVQALRGVGAQRAAQLAKLGIHTVQDLLLHYPRGYVDLSHPYEIHAAPLDRPCAVKAQVAKKLGETRVRGGMKLYKAVVEDASGSMELTFFNNPYALEKLDYDIPYLFYGRVEGNLLRRSMSAPVVYPARPDRPFSPIYRLTAGLSAQMLSNLVDQALRCAPALPEVLPQPVRERFGLWELNQAIRAIHHPASDQEVQQARRRLIFEELFTLAVGLGMLKSRARASAAAAMEPHSLQPFYDALPFAPTQAQRRAIQELTEDMCRPTPANRLVQGDVGSGKTLVAAAGAWFAWRSGAQSALMAPTELLAQQHYGTLQALLGGLGMRVALLTGSSTPAQKRQLREALAAGEIDLCIGTHALLTKGVAFRSLGLVITDEQHRFGVNQRAQLQQKGACAHTLVMSATPIPRTLALMVYGELDLSVIDQMPPGRRPVKTYKISSPKRERAFGFIREHLDRGLQAYIVCPLVEGAQEAGLHAAADYVEELSRKYFAGYRLGLLHGRMKAAEKERVMAAFKQGEVQLLVSTTVVEVGVDVPNAVIMLIEDAERFGLSQLHQLRGRVGRGREQSYCILVSDNRSPDTIDRLQMLCRSNSGFEIAEYDLKTRGPGNFLGQEQHGLPRMRIADLSTDLREVEEAQLAAQQLLREDPQVTAPEHAPLRQAVERLIQAVGERPN</sequence>
<evidence type="ECO:0000256" key="2">
    <source>
        <dbReference type="ARBA" id="ARBA00017846"/>
    </source>
</evidence>
<dbReference type="SUPFAM" id="SSF52540">
    <property type="entry name" value="P-loop containing nucleoside triphosphate hydrolases"/>
    <property type="match status" value="2"/>
</dbReference>
<dbReference type="GO" id="GO:0006281">
    <property type="term" value="P:DNA repair"/>
    <property type="evidence" value="ECO:0007669"/>
    <property type="project" value="UniProtKB-UniRule"/>
</dbReference>
<protein>
    <recommendedName>
        <fullName evidence="2 15">ATP-dependent DNA helicase RecG</fullName>
        <ecNumber evidence="13 15">5.6.2.4</ecNumber>
    </recommendedName>
</protein>
<evidence type="ECO:0000256" key="13">
    <source>
        <dbReference type="ARBA" id="ARBA00034808"/>
    </source>
</evidence>
<reference evidence="18" key="2">
    <citation type="submission" date="2021-04" db="EMBL/GenBank/DDBJ databases">
        <authorList>
            <person name="Gilroy R."/>
        </authorList>
    </citation>
    <scope>NUCLEOTIDE SEQUENCE</scope>
    <source>
        <strain evidence="18">CHK188-5543</strain>
    </source>
</reference>
<evidence type="ECO:0000259" key="17">
    <source>
        <dbReference type="PROSITE" id="PS51194"/>
    </source>
</evidence>
<dbReference type="Proteomes" id="UP000886800">
    <property type="component" value="Unassembled WGS sequence"/>
</dbReference>
<evidence type="ECO:0000256" key="12">
    <source>
        <dbReference type="ARBA" id="ARBA00034617"/>
    </source>
</evidence>
<dbReference type="PROSITE" id="PS51192">
    <property type="entry name" value="HELICASE_ATP_BIND_1"/>
    <property type="match status" value="1"/>
</dbReference>
<dbReference type="NCBIfam" id="TIGR00643">
    <property type="entry name" value="recG"/>
    <property type="match status" value="1"/>
</dbReference>
<reference evidence="18" key="1">
    <citation type="journal article" date="2021" name="PeerJ">
        <title>Extensive microbial diversity within the chicken gut microbiome revealed by metagenomics and culture.</title>
        <authorList>
            <person name="Gilroy R."/>
            <person name="Ravi A."/>
            <person name="Getino M."/>
            <person name="Pursley I."/>
            <person name="Horton D.L."/>
            <person name="Alikhan N.F."/>
            <person name="Baker D."/>
            <person name="Gharbi K."/>
            <person name="Hall N."/>
            <person name="Watson M."/>
            <person name="Adriaenssens E.M."/>
            <person name="Foster-Nyarko E."/>
            <person name="Jarju S."/>
            <person name="Secka A."/>
            <person name="Antonio M."/>
            <person name="Oren A."/>
            <person name="Chaudhuri R.R."/>
            <person name="La Ragione R."/>
            <person name="Hildebrand F."/>
            <person name="Pallen M.J."/>
        </authorList>
    </citation>
    <scope>NUCLEOTIDE SEQUENCE</scope>
    <source>
        <strain evidence="18">CHK188-5543</strain>
    </source>
</reference>
<dbReference type="InterPro" id="IPR027417">
    <property type="entry name" value="P-loop_NTPase"/>
</dbReference>
<evidence type="ECO:0000256" key="6">
    <source>
        <dbReference type="ARBA" id="ARBA00022806"/>
    </source>
</evidence>
<dbReference type="Pfam" id="PF17191">
    <property type="entry name" value="RecG_wedge"/>
    <property type="match status" value="1"/>
</dbReference>
<keyword evidence="5 15" id="KW-0378">Hydrolase</keyword>
<dbReference type="Gene3D" id="1.10.150.20">
    <property type="entry name" value="5' to 3' exonuclease, C-terminal subdomain"/>
    <property type="match status" value="1"/>
</dbReference>
<gene>
    <name evidence="18" type="primary">recG</name>
    <name evidence="18" type="ORF">H9736_08020</name>
</gene>